<comment type="subunit">
    <text evidence="1">Homodimer.</text>
</comment>
<sequence>MTPRVAGSPSLWSGVTIVTGTDTDVGKSVVTAVLAAALHRSGVELAVVKPAQTGLAPESVDGDVQVVERLAGLPSGLCHEYVRLPEPLAPTTAGRRAGISLPAVTEHARRIADLARAHDSVLVEGAGGVLVGLDDAGRGLLELADALRCRGVPTGFVVVARAGLGTLNHSALTCRAIRGRGHDLSGLVIGAVPDAQSLAGPDRLAERCNLEEISDFCDAPVLFTVPAGVGESPGRVREAAETVPLTYVDLPVRADERQALA</sequence>
<comment type="pathway">
    <text evidence="1">Cofactor biosynthesis; biotin biosynthesis; biotin from 7,8-diaminononanoate: step 1/2.</text>
</comment>
<dbReference type="RefSeq" id="WP_006504033.1">
    <property type="nucleotide sequence ID" value="NZ_BAGZ01000022.1"/>
</dbReference>
<dbReference type="InterPro" id="IPR004472">
    <property type="entry name" value="DTB_synth_BioD"/>
</dbReference>
<dbReference type="InterPro" id="IPR027417">
    <property type="entry name" value="P-loop_NTPase"/>
</dbReference>
<comment type="cofactor">
    <cofactor evidence="1">
        <name>Mg(2+)</name>
        <dbReference type="ChEBI" id="CHEBI:18420"/>
    </cofactor>
</comment>
<keyword evidence="1" id="KW-0067">ATP-binding</keyword>
<dbReference type="Proteomes" id="UP000008495">
    <property type="component" value="Unassembled WGS sequence"/>
</dbReference>
<dbReference type="GO" id="GO:0005829">
    <property type="term" value="C:cytosol"/>
    <property type="evidence" value="ECO:0007669"/>
    <property type="project" value="TreeGrafter"/>
</dbReference>
<comment type="function">
    <text evidence="1">Catalyzes a mechanistically unusual reaction, the ATP-dependent insertion of CO2 between the N7 and N8 nitrogen atoms of 7,8-diaminopelargonic acid (DAPA, also called 7,8-diammoniononanoate) to form a ureido ring.</text>
</comment>
<dbReference type="GO" id="GO:0009102">
    <property type="term" value="P:biotin biosynthetic process"/>
    <property type="evidence" value="ECO:0007669"/>
    <property type="project" value="UniProtKB-UniRule"/>
</dbReference>
<dbReference type="NCBIfam" id="TIGR00347">
    <property type="entry name" value="bioD"/>
    <property type="match status" value="1"/>
</dbReference>
<comment type="subcellular location">
    <subcellularLocation>
        <location evidence="1">Cytoplasm</location>
    </subcellularLocation>
</comment>
<evidence type="ECO:0000313" key="2">
    <source>
        <dbReference type="EMBL" id="GAB79275.1"/>
    </source>
</evidence>
<feature type="binding site" evidence="1">
    <location>
        <begin position="24"/>
        <end position="29"/>
    </location>
    <ligand>
        <name>ATP</name>
        <dbReference type="ChEBI" id="CHEBI:30616"/>
    </ligand>
</feature>
<comment type="caution">
    <text evidence="2">The sequence shown here is derived from an EMBL/GenBank/DDBJ whole genome shotgun (WGS) entry which is preliminary data.</text>
</comment>
<feature type="binding site" evidence="1">
    <location>
        <position position="124"/>
    </location>
    <ligand>
        <name>Mg(2+)</name>
        <dbReference type="ChEBI" id="CHEBI:18420"/>
    </ligand>
</feature>
<dbReference type="Gene3D" id="3.40.50.300">
    <property type="entry name" value="P-loop containing nucleotide triphosphate hydrolases"/>
    <property type="match status" value="1"/>
</dbReference>
<keyword evidence="1" id="KW-0479">Metal-binding</keyword>
<dbReference type="eggNOG" id="COG0132">
    <property type="taxonomic scope" value="Bacteria"/>
</dbReference>
<comment type="similarity">
    <text evidence="1">Belongs to the dethiobiotin synthetase family.</text>
</comment>
<feature type="binding site" evidence="1">
    <location>
        <position position="63"/>
    </location>
    <ligand>
        <name>ATP</name>
        <dbReference type="ChEBI" id="CHEBI:30616"/>
    </ligand>
</feature>
<keyword evidence="1" id="KW-0093">Biotin biosynthesis</keyword>
<dbReference type="CDD" id="cd03109">
    <property type="entry name" value="DTBS"/>
    <property type="match status" value="1"/>
</dbReference>
<keyword evidence="1" id="KW-0460">Magnesium</keyword>
<reference evidence="2 3" key="1">
    <citation type="submission" date="2012-08" db="EMBL/GenBank/DDBJ databases">
        <title>Whole genome shotgun sequence of Austwickia chelonae NBRC 105200.</title>
        <authorList>
            <person name="Yoshida I."/>
            <person name="Hosoyama A."/>
            <person name="Tsuchikane K."/>
            <person name="Katsumata H."/>
            <person name="Ando Y."/>
            <person name="Ohji S."/>
            <person name="Hamada M."/>
            <person name="Tamura T."/>
            <person name="Yamazoe A."/>
            <person name="Yamazaki S."/>
            <person name="Fujita N."/>
        </authorList>
    </citation>
    <scope>NUCLEOTIDE SEQUENCE [LARGE SCALE GENOMIC DNA]</scope>
    <source>
        <strain evidence="2 3">NBRC 105200</strain>
    </source>
</reference>
<dbReference type="UniPathway" id="UPA00078">
    <property type="reaction ID" value="UER00161"/>
</dbReference>
<dbReference type="PANTHER" id="PTHR43210:SF5">
    <property type="entry name" value="DETHIOBIOTIN SYNTHETASE"/>
    <property type="match status" value="1"/>
</dbReference>
<evidence type="ECO:0000256" key="1">
    <source>
        <dbReference type="HAMAP-Rule" id="MF_00336"/>
    </source>
</evidence>
<dbReference type="Pfam" id="PF13500">
    <property type="entry name" value="AAA_26"/>
    <property type="match status" value="1"/>
</dbReference>
<comment type="caution">
    <text evidence="1">Lacks conserved residue(s) required for the propagation of feature annotation.</text>
</comment>
<dbReference type="AlphaFoldDB" id="K6VVA2"/>
<keyword evidence="3" id="KW-1185">Reference proteome</keyword>
<dbReference type="SUPFAM" id="SSF52540">
    <property type="entry name" value="P-loop containing nucleoside triphosphate hydrolases"/>
    <property type="match status" value="1"/>
</dbReference>
<feature type="binding site" evidence="1">
    <location>
        <begin position="124"/>
        <end position="127"/>
    </location>
    <ligand>
        <name>ATP</name>
        <dbReference type="ChEBI" id="CHEBI:30616"/>
    </ligand>
</feature>
<organism evidence="2 3">
    <name type="scientific">Austwickia chelonae NBRC 105200</name>
    <dbReference type="NCBI Taxonomy" id="1184607"/>
    <lineage>
        <taxon>Bacteria</taxon>
        <taxon>Bacillati</taxon>
        <taxon>Actinomycetota</taxon>
        <taxon>Actinomycetes</taxon>
        <taxon>Micrococcales</taxon>
        <taxon>Dermatophilaceae</taxon>
        <taxon>Austwickia</taxon>
    </lineage>
</organism>
<proteinExistence type="inferred from homology"/>
<dbReference type="STRING" id="100225.SAMN05421595_2583"/>
<dbReference type="EMBL" id="BAGZ01000022">
    <property type="protein sequence ID" value="GAB79275.1"/>
    <property type="molecule type" value="Genomic_DNA"/>
</dbReference>
<keyword evidence="1" id="KW-0547">Nucleotide-binding</keyword>
<comment type="catalytic activity">
    <reaction evidence="1">
        <text>(7R,8S)-7,8-diammoniononanoate + CO2 + ATP = (4R,5S)-dethiobiotin + ADP + phosphate + 3 H(+)</text>
        <dbReference type="Rhea" id="RHEA:15805"/>
        <dbReference type="ChEBI" id="CHEBI:15378"/>
        <dbReference type="ChEBI" id="CHEBI:16526"/>
        <dbReference type="ChEBI" id="CHEBI:30616"/>
        <dbReference type="ChEBI" id="CHEBI:43474"/>
        <dbReference type="ChEBI" id="CHEBI:149469"/>
        <dbReference type="ChEBI" id="CHEBI:149473"/>
        <dbReference type="ChEBI" id="CHEBI:456216"/>
        <dbReference type="EC" id="6.3.3.3"/>
    </reaction>
</comment>
<keyword evidence="1" id="KW-0963">Cytoplasm</keyword>
<dbReference type="PANTHER" id="PTHR43210">
    <property type="entry name" value="DETHIOBIOTIN SYNTHETASE"/>
    <property type="match status" value="1"/>
</dbReference>
<feature type="binding site" evidence="1">
    <location>
        <position position="63"/>
    </location>
    <ligand>
        <name>Mg(2+)</name>
        <dbReference type="ChEBI" id="CHEBI:18420"/>
    </ligand>
</feature>
<accession>K6VVA2</accession>
<dbReference type="PIRSF" id="PIRSF006755">
    <property type="entry name" value="DTB_synth"/>
    <property type="match status" value="1"/>
</dbReference>
<feature type="binding site" evidence="1">
    <location>
        <position position="53"/>
    </location>
    <ligand>
        <name>substrate</name>
    </ligand>
</feature>
<protein>
    <recommendedName>
        <fullName evidence="1">ATP-dependent dethiobiotin synthetase BioD</fullName>
        <ecNumber evidence="1">6.3.3.3</ecNumber>
    </recommendedName>
    <alternativeName>
        <fullName evidence="1">DTB synthetase</fullName>
        <shortName evidence="1">DTBS</shortName>
    </alternativeName>
    <alternativeName>
        <fullName evidence="1">Dethiobiotin synthase</fullName>
    </alternativeName>
</protein>
<feature type="active site" evidence="1">
    <location>
        <position position="49"/>
    </location>
</feature>
<dbReference type="GO" id="GO:0004141">
    <property type="term" value="F:dethiobiotin synthase activity"/>
    <property type="evidence" value="ECO:0007669"/>
    <property type="project" value="UniProtKB-UniRule"/>
</dbReference>
<keyword evidence="1" id="KW-0436">Ligase</keyword>
<evidence type="ECO:0000313" key="3">
    <source>
        <dbReference type="Proteomes" id="UP000008495"/>
    </source>
</evidence>
<feature type="binding site" evidence="1">
    <location>
        <position position="28"/>
    </location>
    <ligand>
        <name>Mg(2+)</name>
        <dbReference type="ChEBI" id="CHEBI:18420"/>
    </ligand>
</feature>
<gene>
    <name evidence="1 2" type="primary">bioD</name>
    <name evidence="2" type="ORF">AUCHE_22_00450</name>
</gene>
<dbReference type="HAMAP" id="MF_00336">
    <property type="entry name" value="BioD"/>
    <property type="match status" value="1"/>
</dbReference>
<name>K6VVA2_9MICO</name>
<dbReference type="GO" id="GO:0000287">
    <property type="term" value="F:magnesium ion binding"/>
    <property type="evidence" value="ECO:0007669"/>
    <property type="project" value="UniProtKB-UniRule"/>
</dbReference>
<dbReference type="EC" id="6.3.3.3" evidence="1"/>
<dbReference type="GO" id="GO:0005524">
    <property type="term" value="F:ATP binding"/>
    <property type="evidence" value="ECO:0007669"/>
    <property type="project" value="UniProtKB-UniRule"/>
</dbReference>